<evidence type="ECO:0000256" key="1">
    <source>
        <dbReference type="ARBA" id="ARBA00022723"/>
    </source>
</evidence>
<gene>
    <name evidence="4" type="ORF">A1332_16730</name>
</gene>
<keyword evidence="2" id="KW-0732">Signal</keyword>
<comment type="caution">
    <text evidence="4">The sequence shown here is derived from an EMBL/GenBank/DDBJ whole genome shotgun (WGS) entry which is preliminary data.</text>
</comment>
<keyword evidence="1" id="KW-0479">Metal-binding</keyword>
<evidence type="ECO:0000313" key="4">
    <source>
        <dbReference type="EMBL" id="OAI02015.1"/>
    </source>
</evidence>
<dbReference type="FunFam" id="3.30.70.100:FF:000001">
    <property type="entry name" value="ATPase copper transporting beta"/>
    <property type="match status" value="1"/>
</dbReference>
<dbReference type="Pfam" id="PF00403">
    <property type="entry name" value="HMA"/>
    <property type="match status" value="1"/>
</dbReference>
<dbReference type="InterPro" id="IPR006121">
    <property type="entry name" value="HMA_dom"/>
</dbReference>
<evidence type="ECO:0000313" key="5">
    <source>
        <dbReference type="Proteomes" id="UP000078090"/>
    </source>
</evidence>
<evidence type="ECO:0000256" key="2">
    <source>
        <dbReference type="SAM" id="SignalP"/>
    </source>
</evidence>
<accession>A0A177M9H5</accession>
<dbReference type="Proteomes" id="UP000078090">
    <property type="component" value="Unassembled WGS sequence"/>
</dbReference>
<feature type="signal peptide" evidence="2">
    <location>
        <begin position="1"/>
        <end position="25"/>
    </location>
</feature>
<dbReference type="SUPFAM" id="SSF55008">
    <property type="entry name" value="HMA, heavy metal-associated domain"/>
    <property type="match status" value="1"/>
</dbReference>
<dbReference type="Gene3D" id="3.30.70.100">
    <property type="match status" value="1"/>
</dbReference>
<dbReference type="PROSITE" id="PS50846">
    <property type="entry name" value="HMA_2"/>
    <property type="match status" value="1"/>
</dbReference>
<dbReference type="CDD" id="cd00371">
    <property type="entry name" value="HMA"/>
    <property type="match status" value="1"/>
</dbReference>
<feature type="domain" description="HMA" evidence="3">
    <location>
        <begin position="36"/>
        <end position="102"/>
    </location>
</feature>
<reference evidence="4 5" key="1">
    <citation type="submission" date="2016-03" db="EMBL/GenBank/DDBJ databases">
        <authorList>
            <person name="Ploux O."/>
        </authorList>
    </citation>
    <scope>NUCLEOTIDE SEQUENCE [LARGE SCALE GENOMIC DNA]</scope>
    <source>
        <strain evidence="4 5">R-45363</strain>
    </source>
</reference>
<feature type="chain" id="PRO_5008067775" description="HMA domain-containing protein" evidence="2">
    <location>
        <begin position="26"/>
        <end position="109"/>
    </location>
</feature>
<dbReference type="PANTHER" id="PTHR46594:SF4">
    <property type="entry name" value="P-TYPE CATION-TRANSPORTING ATPASE"/>
    <property type="match status" value="1"/>
</dbReference>
<dbReference type="InterPro" id="IPR036163">
    <property type="entry name" value="HMA_dom_sf"/>
</dbReference>
<name>A0A177M9H5_METMH</name>
<evidence type="ECO:0000259" key="3">
    <source>
        <dbReference type="PROSITE" id="PS50846"/>
    </source>
</evidence>
<dbReference type="OrthoDB" id="7205933at2"/>
<dbReference type="AlphaFoldDB" id="A0A177M9H5"/>
<dbReference type="EMBL" id="LUUG01000086">
    <property type="protein sequence ID" value="OAI02015.1"/>
    <property type="molecule type" value="Genomic_DNA"/>
</dbReference>
<sequence length="109" mass="11675">MTIKSGLLLISLLLPATLWMPVAYAETTEALPNQQQMVTLKLENMTCAMCIVTIKKALQKVEGVQKVAVDYDAKTAEVTFDGKKTNSAALIKATTDAGYPGSLATPITQ</sequence>
<proteinExistence type="predicted"/>
<dbReference type="GO" id="GO:0046872">
    <property type="term" value="F:metal ion binding"/>
    <property type="evidence" value="ECO:0007669"/>
    <property type="project" value="UniProtKB-KW"/>
</dbReference>
<dbReference type="PANTHER" id="PTHR46594">
    <property type="entry name" value="P-TYPE CATION-TRANSPORTING ATPASE"/>
    <property type="match status" value="1"/>
</dbReference>
<organism evidence="4 5">
    <name type="scientific">Methylomonas methanica</name>
    <dbReference type="NCBI Taxonomy" id="421"/>
    <lineage>
        <taxon>Bacteria</taxon>
        <taxon>Pseudomonadati</taxon>
        <taxon>Pseudomonadota</taxon>
        <taxon>Gammaproteobacteria</taxon>
        <taxon>Methylococcales</taxon>
        <taxon>Methylococcaceae</taxon>
        <taxon>Methylomonas</taxon>
    </lineage>
</organism>
<protein>
    <recommendedName>
        <fullName evidence="3">HMA domain-containing protein</fullName>
    </recommendedName>
</protein>